<keyword evidence="2" id="KW-1185">Reference proteome</keyword>
<accession>A0A919K4F4</accession>
<evidence type="ECO:0000313" key="2">
    <source>
        <dbReference type="Proteomes" id="UP000636960"/>
    </source>
</evidence>
<organism evidence="1 2">
    <name type="scientific">Paractinoplanes rishiriensis</name>
    <dbReference type="NCBI Taxonomy" id="1050105"/>
    <lineage>
        <taxon>Bacteria</taxon>
        <taxon>Bacillati</taxon>
        <taxon>Actinomycetota</taxon>
        <taxon>Actinomycetes</taxon>
        <taxon>Micromonosporales</taxon>
        <taxon>Micromonosporaceae</taxon>
        <taxon>Paractinoplanes</taxon>
    </lineage>
</organism>
<dbReference type="Proteomes" id="UP000636960">
    <property type="component" value="Unassembled WGS sequence"/>
</dbReference>
<comment type="caution">
    <text evidence="1">The sequence shown here is derived from an EMBL/GenBank/DDBJ whole genome shotgun (WGS) entry which is preliminary data.</text>
</comment>
<gene>
    <name evidence="1" type="ORF">Ari01nite_80700</name>
</gene>
<proteinExistence type="predicted"/>
<dbReference type="SUPFAM" id="SSF48371">
    <property type="entry name" value="ARM repeat"/>
    <property type="match status" value="1"/>
</dbReference>
<evidence type="ECO:0008006" key="3">
    <source>
        <dbReference type="Google" id="ProtNLM"/>
    </source>
</evidence>
<dbReference type="InterPro" id="IPR016024">
    <property type="entry name" value="ARM-type_fold"/>
</dbReference>
<dbReference type="InterPro" id="IPR011989">
    <property type="entry name" value="ARM-like"/>
</dbReference>
<name>A0A919K4F4_9ACTN</name>
<dbReference type="AlphaFoldDB" id="A0A919K4F4"/>
<dbReference type="EMBL" id="BOMV01000087">
    <property type="protein sequence ID" value="GIF00606.1"/>
    <property type="molecule type" value="Genomic_DNA"/>
</dbReference>
<dbReference type="RefSeq" id="WP_203788590.1">
    <property type="nucleotide sequence ID" value="NZ_BOMV01000087.1"/>
</dbReference>
<dbReference type="Gene3D" id="1.25.10.10">
    <property type="entry name" value="Leucine-rich Repeat Variant"/>
    <property type="match status" value="1"/>
</dbReference>
<sequence>MDADWSRWRQEIFGDPYLVWHDGPDFSAMLAAARYDPAHVARMLRAGLDAGDSLAAQAFAQLAEEGLAPADTVDLLRRAAVPADGELLIRIAEALYVLTADPSWSGHIVRVLRDGDSEFVRLDAAIALANFPPSPALVTALAEAVNDTAYLVRYHSATTLIKYAGGMSRFGDGPALFAKITSEDPAQWRLAADELAAHVR</sequence>
<reference evidence="1" key="1">
    <citation type="submission" date="2021-01" db="EMBL/GenBank/DDBJ databases">
        <title>Whole genome shotgun sequence of Actinoplanes rishiriensis NBRC 108556.</title>
        <authorList>
            <person name="Komaki H."/>
            <person name="Tamura T."/>
        </authorList>
    </citation>
    <scope>NUCLEOTIDE SEQUENCE</scope>
    <source>
        <strain evidence="1">NBRC 108556</strain>
    </source>
</reference>
<protein>
    <recommendedName>
        <fullName evidence="3">HEAT repeat domain-containing protein</fullName>
    </recommendedName>
</protein>
<evidence type="ECO:0000313" key="1">
    <source>
        <dbReference type="EMBL" id="GIF00606.1"/>
    </source>
</evidence>